<sequence>MATGASLQRQEAEALFEAKHGELLAEARGVALEFGVDVRAVAFRPGGGGAVHHEFVGATRDARVVRRIRRAVARDVSAMGMEEVAEHERQLGIMRAVVARALQAKAAAGGAKRAPEQQQEAAPGGGAGDSKIRMIIID</sequence>
<name>A0A368RJE6_SETIT</name>
<organism evidence="2">
    <name type="scientific">Setaria italica</name>
    <name type="common">Foxtail millet</name>
    <name type="synonym">Panicum italicum</name>
    <dbReference type="NCBI Taxonomy" id="4555"/>
    <lineage>
        <taxon>Eukaryota</taxon>
        <taxon>Viridiplantae</taxon>
        <taxon>Streptophyta</taxon>
        <taxon>Embryophyta</taxon>
        <taxon>Tracheophyta</taxon>
        <taxon>Spermatophyta</taxon>
        <taxon>Magnoliopsida</taxon>
        <taxon>Liliopsida</taxon>
        <taxon>Poales</taxon>
        <taxon>Poaceae</taxon>
        <taxon>PACMAD clade</taxon>
        <taxon>Panicoideae</taxon>
        <taxon>Panicodae</taxon>
        <taxon>Paniceae</taxon>
        <taxon>Cenchrinae</taxon>
        <taxon>Setaria</taxon>
    </lineage>
</organism>
<reference evidence="2" key="1">
    <citation type="journal article" date="2012" name="Nat. Biotechnol.">
        <title>Reference genome sequence of the model plant Setaria.</title>
        <authorList>
            <person name="Bennetzen J.L."/>
            <person name="Schmutz J."/>
            <person name="Wang H."/>
            <person name="Percifield R."/>
            <person name="Hawkins J."/>
            <person name="Pontaroli A.C."/>
            <person name="Estep M."/>
            <person name="Feng L."/>
            <person name="Vaughn J.N."/>
            <person name="Grimwood J."/>
            <person name="Jenkins J."/>
            <person name="Barry K."/>
            <person name="Lindquist E."/>
            <person name="Hellsten U."/>
            <person name="Deshpande S."/>
            <person name="Wang X."/>
            <person name="Wu X."/>
            <person name="Mitros T."/>
            <person name="Triplett J."/>
            <person name="Yang X."/>
            <person name="Ye C.Y."/>
            <person name="Mauro-Herrera M."/>
            <person name="Wang L."/>
            <person name="Li P."/>
            <person name="Sharma M."/>
            <person name="Sharma R."/>
            <person name="Ronald P.C."/>
            <person name="Panaud O."/>
            <person name="Kellogg E.A."/>
            <person name="Brutnell T.P."/>
            <person name="Doust A.N."/>
            <person name="Tuskan G.A."/>
            <person name="Rokhsar D."/>
            <person name="Devos K.M."/>
        </authorList>
    </citation>
    <scope>NUCLEOTIDE SEQUENCE [LARGE SCALE GENOMIC DNA]</scope>
    <source>
        <strain evidence="2">Yugu1</strain>
    </source>
</reference>
<protein>
    <recommendedName>
        <fullName evidence="3">MADS-box domain-containing protein</fullName>
    </recommendedName>
</protein>
<dbReference type="EMBL" id="CM003533">
    <property type="protein sequence ID" value="RCV30184.1"/>
    <property type="molecule type" value="Genomic_DNA"/>
</dbReference>
<proteinExistence type="predicted"/>
<evidence type="ECO:0008006" key="3">
    <source>
        <dbReference type="Google" id="ProtNLM"/>
    </source>
</evidence>
<reference evidence="2" key="2">
    <citation type="submission" date="2015-07" db="EMBL/GenBank/DDBJ databases">
        <authorList>
            <person name="Noorani M."/>
        </authorList>
    </citation>
    <scope>NUCLEOTIDE SEQUENCE</scope>
    <source>
        <strain evidence="2">Yugu1</strain>
    </source>
</reference>
<feature type="compositionally biased region" description="Low complexity" evidence="1">
    <location>
        <begin position="109"/>
        <end position="122"/>
    </location>
</feature>
<dbReference type="AlphaFoldDB" id="A0A368RJE6"/>
<evidence type="ECO:0000313" key="2">
    <source>
        <dbReference type="EMBL" id="RCV30184.1"/>
    </source>
</evidence>
<evidence type="ECO:0000256" key="1">
    <source>
        <dbReference type="SAM" id="MobiDB-lite"/>
    </source>
</evidence>
<gene>
    <name evidence="2" type="ORF">SETIT_6G073600v2</name>
</gene>
<feature type="region of interest" description="Disordered" evidence="1">
    <location>
        <begin position="109"/>
        <end position="129"/>
    </location>
</feature>
<dbReference type="OrthoDB" id="696075at2759"/>
<accession>A0A368RJE6</accession>